<dbReference type="Proteomes" id="UP000799764">
    <property type="component" value="Unassembled WGS sequence"/>
</dbReference>
<dbReference type="OrthoDB" id="3540210at2759"/>
<evidence type="ECO:0000313" key="3">
    <source>
        <dbReference type="EMBL" id="KAF2451046.1"/>
    </source>
</evidence>
<dbReference type="AlphaFoldDB" id="A0A9P4PY89"/>
<keyword evidence="4" id="KW-1185">Reference proteome</keyword>
<organism evidence="3 4">
    <name type="scientific">Karstenula rhodostoma CBS 690.94</name>
    <dbReference type="NCBI Taxonomy" id="1392251"/>
    <lineage>
        <taxon>Eukaryota</taxon>
        <taxon>Fungi</taxon>
        <taxon>Dikarya</taxon>
        <taxon>Ascomycota</taxon>
        <taxon>Pezizomycotina</taxon>
        <taxon>Dothideomycetes</taxon>
        <taxon>Pleosporomycetidae</taxon>
        <taxon>Pleosporales</taxon>
        <taxon>Massarineae</taxon>
        <taxon>Didymosphaeriaceae</taxon>
        <taxon>Karstenula</taxon>
    </lineage>
</organism>
<keyword evidence="2" id="KW-1133">Transmembrane helix</keyword>
<reference evidence="3" key="1">
    <citation type="journal article" date="2020" name="Stud. Mycol.">
        <title>101 Dothideomycetes genomes: a test case for predicting lifestyles and emergence of pathogens.</title>
        <authorList>
            <person name="Haridas S."/>
            <person name="Albert R."/>
            <person name="Binder M."/>
            <person name="Bloem J."/>
            <person name="Labutti K."/>
            <person name="Salamov A."/>
            <person name="Andreopoulos B."/>
            <person name="Baker S."/>
            <person name="Barry K."/>
            <person name="Bills G."/>
            <person name="Bluhm B."/>
            <person name="Cannon C."/>
            <person name="Castanera R."/>
            <person name="Culley D."/>
            <person name="Daum C."/>
            <person name="Ezra D."/>
            <person name="Gonzalez J."/>
            <person name="Henrissat B."/>
            <person name="Kuo A."/>
            <person name="Liang C."/>
            <person name="Lipzen A."/>
            <person name="Lutzoni F."/>
            <person name="Magnuson J."/>
            <person name="Mondo S."/>
            <person name="Nolan M."/>
            <person name="Ohm R."/>
            <person name="Pangilinan J."/>
            <person name="Park H.-J."/>
            <person name="Ramirez L."/>
            <person name="Alfaro M."/>
            <person name="Sun H."/>
            <person name="Tritt A."/>
            <person name="Yoshinaga Y."/>
            <person name="Zwiers L.-H."/>
            <person name="Turgeon B."/>
            <person name="Goodwin S."/>
            <person name="Spatafora J."/>
            <person name="Crous P."/>
            <person name="Grigoriev I."/>
        </authorList>
    </citation>
    <scope>NUCLEOTIDE SEQUENCE</scope>
    <source>
        <strain evidence="3">CBS 690.94</strain>
    </source>
</reference>
<name>A0A9P4PY89_9PLEO</name>
<gene>
    <name evidence="3" type="ORF">P171DRAFT_151452</name>
</gene>
<feature type="region of interest" description="Disordered" evidence="1">
    <location>
        <begin position="662"/>
        <end position="708"/>
    </location>
</feature>
<feature type="transmembrane region" description="Helical" evidence="2">
    <location>
        <begin position="108"/>
        <end position="128"/>
    </location>
</feature>
<keyword evidence="2" id="KW-0472">Membrane</keyword>
<evidence type="ECO:0000313" key="4">
    <source>
        <dbReference type="Proteomes" id="UP000799764"/>
    </source>
</evidence>
<accession>A0A9P4PY89</accession>
<dbReference type="EMBL" id="MU001493">
    <property type="protein sequence ID" value="KAF2451046.1"/>
    <property type="molecule type" value="Genomic_DNA"/>
</dbReference>
<feature type="transmembrane region" description="Helical" evidence="2">
    <location>
        <begin position="31"/>
        <end position="56"/>
    </location>
</feature>
<evidence type="ECO:0000256" key="2">
    <source>
        <dbReference type="SAM" id="Phobius"/>
    </source>
</evidence>
<comment type="caution">
    <text evidence="3">The sequence shown here is derived from an EMBL/GenBank/DDBJ whole genome shotgun (WGS) entry which is preliminary data.</text>
</comment>
<protein>
    <submittedName>
        <fullName evidence="3">Uncharacterized protein</fullName>
    </submittedName>
</protein>
<keyword evidence="2" id="KW-0812">Transmembrane</keyword>
<sequence length="708" mass="78592">MANDVYTGFWVDWEKGRSKGATLTLPQEQGFVLVSFLTLFVQFSGACFWRVVCFIIHQRRSTTAPRDGLFQQQQIILRNAITAPNALWNLGRSTLAWRGHVESPFRHAMALILITVIHMCFFGVAGLFSSQIASTGGGSALVRSEVCGYPKEISNVRAQEAYNLGGDELITFNSEVLLGRLTLTKSATYARSCYNNPIDSGATDCNIYINTYLEGINASAVDNATCPFGGKSCGTSNSVRYDSGHISSSKHLGINFPESEDVSIRRVTSCAPIDSEQYATDWKANRIEAFGKKTKTSVRFWEFGQGPSGCRATIPQNMTDDTTFCVSQYQRDYWQPPYTVLAVTAYVDNATASDFKPISDFQRGDADVTLISIFSKAKYTDVVDDPLFNAHNNSWTVGSNAKNFSTPTTDLSVLGCAEQYQFCNTANTKCTKLTGLYAALKTVENGELQLSPQQAAIFRVIWRAAWAMVLQWATTILDNSLLLAQDFVFTMKSTTSSPLPPNQWVQEAHNLHNLSLAVLQRRVNEFSSPENFNIRPGLNSLKQINVTTDPHELIICQLQKIRSTAHVSVSVLGMCVILGVGSILILLDWTFIQQIFWFRSVTHLRQAKKADWQATGVLQLHRQALEARAVGPWNVGDYLFPVLVERGRSFLGLGVRHDVPEHGSFQREGSESSLKAPADKSGQYSAISEEISMEPMGDQKGRRHYSRT</sequence>
<evidence type="ECO:0000256" key="1">
    <source>
        <dbReference type="SAM" id="MobiDB-lite"/>
    </source>
</evidence>
<proteinExistence type="predicted"/>
<feature type="transmembrane region" description="Helical" evidence="2">
    <location>
        <begin position="565"/>
        <end position="587"/>
    </location>
</feature>